<name>A0A6J4R5M3_9ACTN</name>
<evidence type="ECO:0000313" key="2">
    <source>
        <dbReference type="EMBL" id="CAA9464879.1"/>
    </source>
</evidence>
<dbReference type="InterPro" id="IPR000120">
    <property type="entry name" value="Amidase"/>
</dbReference>
<dbReference type="SUPFAM" id="SSF75304">
    <property type="entry name" value="Amidase signature (AS) enzymes"/>
    <property type="match status" value="1"/>
</dbReference>
<dbReference type="InterPro" id="IPR036928">
    <property type="entry name" value="AS_sf"/>
</dbReference>
<organism evidence="2">
    <name type="scientific">uncultured Rubrobacteraceae bacterium</name>
    <dbReference type="NCBI Taxonomy" id="349277"/>
    <lineage>
        <taxon>Bacteria</taxon>
        <taxon>Bacillati</taxon>
        <taxon>Actinomycetota</taxon>
        <taxon>Rubrobacteria</taxon>
        <taxon>Rubrobacterales</taxon>
        <taxon>Rubrobacteraceae</taxon>
        <taxon>environmental samples</taxon>
    </lineage>
</organism>
<dbReference type="Pfam" id="PF01425">
    <property type="entry name" value="Amidase"/>
    <property type="match status" value="1"/>
</dbReference>
<reference evidence="2" key="1">
    <citation type="submission" date="2020-02" db="EMBL/GenBank/DDBJ databases">
        <authorList>
            <person name="Meier V. D."/>
        </authorList>
    </citation>
    <scope>NUCLEOTIDE SEQUENCE</scope>
    <source>
        <strain evidence="2">AVDCRST_MAG25</strain>
    </source>
</reference>
<gene>
    <name evidence="2" type="ORF">AVDCRST_MAG25-1386</name>
</gene>
<accession>A0A6J4R5M3</accession>
<feature type="domain" description="Amidase" evidence="1">
    <location>
        <begin position="77"/>
        <end position="490"/>
    </location>
</feature>
<dbReference type="PANTHER" id="PTHR11895:SF170">
    <property type="entry name" value="AMIDASE"/>
    <property type="match status" value="1"/>
</dbReference>
<dbReference type="Gene3D" id="1.10.20.60">
    <property type="entry name" value="Glu-tRNAGln amidotransferase C subunit, N-terminal domain"/>
    <property type="match status" value="1"/>
</dbReference>
<proteinExistence type="predicted"/>
<evidence type="ECO:0000259" key="1">
    <source>
        <dbReference type="Pfam" id="PF01425"/>
    </source>
</evidence>
<protein>
    <submittedName>
        <fullName evidence="2">Amidase clustered with urea ABC transporter and nitrile hydratase functions</fullName>
    </submittedName>
</protein>
<dbReference type="PANTHER" id="PTHR11895">
    <property type="entry name" value="TRANSAMIDASE"/>
    <property type="match status" value="1"/>
</dbReference>
<dbReference type="InterPro" id="IPR023631">
    <property type="entry name" value="Amidase_dom"/>
</dbReference>
<dbReference type="InterPro" id="IPR020556">
    <property type="entry name" value="Amidase_CS"/>
</dbReference>
<sequence length="512" mass="53804">MPKPPNAEQLKDIGRGFGLRLGDGEARSYAGLIEGTLASYARLDQLVEPALPVKYPRSGGYRPGPEENPLNAWYWKCSIKGAENGPLAGKRIAIKDNVCVAGIPMMNGTVTLEGYVPEFDATIVTRILDAGGEILGKAVCEHLCFSGGSHTSDTGPVLNPHDHTRSAGGSSSGSAALVASGEVDMSIGGDQGGSIRMPSGWCGTYGLKPTHGLVPYTGVFPIELTLDHTGPIAATVSDVALLLTALAGEDGLDPRQKNVRVGDYTNALDGGVQGLKIGVVSEGFGLPGLSESDVDEAVREAAAAFKDLGAEVSEVSIPMHLDGIHIWNGIAIEGATELMVRGNSMGTNWEGHYATSLLDVYGRGRKMNADDLSETVKLTMLMGEYLRDAYGGRYYAKAQNLARSLKAAYDEALEEVDLLVMPTLPMKATKIPPADAPIEVKVARALEMIANTAPFDVSGHPAINVPCALSDGLPVGMMLVGRKWDEETVLKGAHAFEQTGAYNVKTAAAAGS</sequence>
<dbReference type="GO" id="GO:0003824">
    <property type="term" value="F:catalytic activity"/>
    <property type="evidence" value="ECO:0007669"/>
    <property type="project" value="InterPro"/>
</dbReference>
<dbReference type="Gene3D" id="3.90.1300.10">
    <property type="entry name" value="Amidase signature (AS) domain"/>
    <property type="match status" value="1"/>
</dbReference>
<dbReference type="EMBL" id="CADCVI010000085">
    <property type="protein sequence ID" value="CAA9464879.1"/>
    <property type="molecule type" value="Genomic_DNA"/>
</dbReference>
<dbReference type="AlphaFoldDB" id="A0A6J4R5M3"/>
<dbReference type="PROSITE" id="PS00571">
    <property type="entry name" value="AMIDASES"/>
    <property type="match status" value="1"/>
</dbReference>
<dbReference type="NCBIfam" id="NF005565">
    <property type="entry name" value="PRK07235.1"/>
    <property type="match status" value="1"/>
</dbReference>